<reference evidence="1 2" key="1">
    <citation type="submission" date="2017-12" db="EMBL/GenBank/DDBJ databases">
        <title>Complete genome sequence of Herbivorax saccincola GGR1, a novel Cellulosome-producing hydrolytic bacterium in a thermophilic biogas plant, established by Illumina and Nanopore MinION sequencing.</title>
        <authorList>
            <person name="Pechtl A."/>
            <person name="Ruckert C."/>
            <person name="Koeck D.E."/>
            <person name="Maus I."/>
            <person name="Winkler A."/>
            <person name="Kalinowski J."/>
            <person name="Puhler A."/>
            <person name="Schwarz W.W."/>
            <person name="Zverlov V.V."/>
            <person name="Schluter A."/>
            <person name="Liebl W."/>
        </authorList>
    </citation>
    <scope>NUCLEOTIDE SEQUENCE [LARGE SCALE GENOMIC DNA]</scope>
    <source>
        <strain evidence="2">SR1</strain>
    </source>
</reference>
<keyword evidence="2" id="KW-1185">Reference proteome</keyword>
<dbReference type="AlphaFoldDB" id="A0A2K9EKW7"/>
<name>A0A2K9EKW7_9FIRM</name>
<evidence type="ECO:0000313" key="1">
    <source>
        <dbReference type="EMBL" id="AUG56070.1"/>
    </source>
</evidence>
<evidence type="ECO:0000313" key="2">
    <source>
        <dbReference type="Proteomes" id="UP000233534"/>
    </source>
</evidence>
<dbReference type="Proteomes" id="UP000233534">
    <property type="component" value="Chromosome"/>
</dbReference>
<dbReference type="EMBL" id="CP025197">
    <property type="protein sequence ID" value="AUG56070.1"/>
    <property type="molecule type" value="Genomic_DNA"/>
</dbReference>
<gene>
    <name evidence="1" type="ORF">HVS_00430</name>
</gene>
<proteinExistence type="predicted"/>
<dbReference type="KEGG" id="hsc:HVS_00430"/>
<accession>A0A2K9EKW7</accession>
<organism evidence="1 2">
    <name type="scientific">Acetivibrio saccincola</name>
    <dbReference type="NCBI Taxonomy" id="1677857"/>
    <lineage>
        <taxon>Bacteria</taxon>
        <taxon>Bacillati</taxon>
        <taxon>Bacillota</taxon>
        <taxon>Clostridia</taxon>
        <taxon>Eubacteriales</taxon>
        <taxon>Oscillospiraceae</taxon>
        <taxon>Acetivibrio</taxon>
    </lineage>
</organism>
<sequence length="137" mass="16636">MHKYNRNVNVSDIKCIYSIYCLFLNLFLREQGKIMDNSVDIKDPNSYTKRLDYLAEKLEKTKECREINNRYSKLYKALENIIPEDKQNLIRQLDDTYMELLILHEYYFYIHGHKDRPEFQGIFKKIKNWLFGIKGVK</sequence>
<protein>
    <submittedName>
        <fullName evidence="1">Uncharacterized protein</fullName>
    </submittedName>
</protein>